<dbReference type="AlphaFoldDB" id="A0AAF3J8U5"/>
<organism evidence="2 3">
    <name type="scientific">Mesorhabditis belari</name>
    <dbReference type="NCBI Taxonomy" id="2138241"/>
    <lineage>
        <taxon>Eukaryota</taxon>
        <taxon>Metazoa</taxon>
        <taxon>Ecdysozoa</taxon>
        <taxon>Nematoda</taxon>
        <taxon>Chromadorea</taxon>
        <taxon>Rhabditida</taxon>
        <taxon>Rhabditina</taxon>
        <taxon>Rhabditomorpha</taxon>
        <taxon>Rhabditoidea</taxon>
        <taxon>Rhabditidae</taxon>
        <taxon>Mesorhabditinae</taxon>
        <taxon>Mesorhabditis</taxon>
    </lineage>
</organism>
<keyword evidence="1" id="KW-1133">Transmembrane helix</keyword>
<protein>
    <submittedName>
        <fullName evidence="3">Uncharacterized protein</fullName>
    </submittedName>
</protein>
<keyword evidence="2" id="KW-1185">Reference proteome</keyword>
<evidence type="ECO:0000256" key="1">
    <source>
        <dbReference type="SAM" id="Phobius"/>
    </source>
</evidence>
<accession>A0AAF3J8U5</accession>
<sequence length="72" mass="8148">MIMVVITHSITICFLVGNLLMNRVLQLAILPGKDFLSLEVYPFVLHCILSCVVIVFNKQWKQKRKSTTVSVG</sequence>
<keyword evidence="1" id="KW-0812">Transmembrane</keyword>
<reference evidence="3" key="1">
    <citation type="submission" date="2024-02" db="UniProtKB">
        <authorList>
            <consortium name="WormBaseParasite"/>
        </authorList>
    </citation>
    <scope>IDENTIFICATION</scope>
</reference>
<keyword evidence="1" id="KW-0472">Membrane</keyword>
<evidence type="ECO:0000313" key="2">
    <source>
        <dbReference type="Proteomes" id="UP000887575"/>
    </source>
</evidence>
<name>A0AAF3J8U5_9BILA</name>
<dbReference type="WBParaSite" id="MBELARI_LOCUS3719">
    <property type="protein sequence ID" value="MBELARI_LOCUS3719"/>
    <property type="gene ID" value="MBELARI_LOCUS3719"/>
</dbReference>
<evidence type="ECO:0000313" key="3">
    <source>
        <dbReference type="WBParaSite" id="MBELARI_LOCUS3719"/>
    </source>
</evidence>
<feature type="transmembrane region" description="Helical" evidence="1">
    <location>
        <begin position="35"/>
        <end position="56"/>
    </location>
</feature>
<dbReference type="Proteomes" id="UP000887575">
    <property type="component" value="Unassembled WGS sequence"/>
</dbReference>
<proteinExistence type="predicted"/>